<dbReference type="PANTHER" id="PTHR11394:SF69">
    <property type="entry name" value="TASTE RECEPTOR TYPE 2 MEMBER 134"/>
    <property type="match status" value="1"/>
</dbReference>
<keyword evidence="9 12" id="KW-0675">Receptor</keyword>
<accession>A0A8M1H4B3</accession>
<dbReference type="AlphaFoldDB" id="A0A8M1H4B3"/>
<keyword evidence="6 13" id="KW-1133">Transmembrane helix</keyword>
<dbReference type="OrthoDB" id="9896661at2759"/>
<keyword evidence="7 12" id="KW-0297">G-protein coupled receptor</keyword>
<evidence type="ECO:0000256" key="2">
    <source>
        <dbReference type="ARBA" id="ARBA00007376"/>
    </source>
</evidence>
<evidence type="ECO:0000313" key="15">
    <source>
        <dbReference type="RefSeq" id="XP_040499809.1"/>
    </source>
</evidence>
<keyword evidence="3 12" id="KW-0919">Taste</keyword>
<comment type="similarity">
    <text evidence="2 11">Belongs to the G-protein coupled receptor T2R family.</text>
</comment>
<dbReference type="SUPFAM" id="SSF81321">
    <property type="entry name" value="Family A G protein-coupled receptor-like"/>
    <property type="match status" value="1"/>
</dbReference>
<name>A0A8M1H4B3_URSMA</name>
<dbReference type="GO" id="GO:0004930">
    <property type="term" value="F:G protein-coupled receptor activity"/>
    <property type="evidence" value="ECO:0007669"/>
    <property type="project" value="UniProtKB-KW"/>
</dbReference>
<comment type="subcellular location">
    <subcellularLocation>
        <location evidence="1 12">Membrane</location>
        <topology evidence="1 12">Multi-pass membrane protein</topology>
    </subcellularLocation>
</comment>
<keyword evidence="14" id="KW-1185">Reference proteome</keyword>
<feature type="transmembrane region" description="Helical" evidence="13">
    <location>
        <begin position="257"/>
        <end position="277"/>
    </location>
</feature>
<evidence type="ECO:0000256" key="9">
    <source>
        <dbReference type="ARBA" id="ARBA00023170"/>
    </source>
</evidence>
<organism evidence="14 15">
    <name type="scientific">Ursus maritimus</name>
    <name type="common">Polar bear</name>
    <name type="synonym">Thalarctos maritimus</name>
    <dbReference type="NCBI Taxonomy" id="29073"/>
    <lineage>
        <taxon>Eukaryota</taxon>
        <taxon>Metazoa</taxon>
        <taxon>Chordata</taxon>
        <taxon>Craniata</taxon>
        <taxon>Vertebrata</taxon>
        <taxon>Euteleostomi</taxon>
        <taxon>Mammalia</taxon>
        <taxon>Eutheria</taxon>
        <taxon>Laurasiatheria</taxon>
        <taxon>Carnivora</taxon>
        <taxon>Caniformia</taxon>
        <taxon>Ursidae</taxon>
        <taxon>Ursus</taxon>
    </lineage>
</organism>
<reference evidence="15" key="1">
    <citation type="submission" date="2025-08" db="UniProtKB">
        <authorList>
            <consortium name="RefSeq"/>
        </authorList>
    </citation>
    <scope>IDENTIFICATION</scope>
    <source>
        <tissue evidence="15">Whole blood</tissue>
    </source>
</reference>
<dbReference type="CDD" id="cd15017">
    <property type="entry name" value="7tm_TAS2R16"/>
    <property type="match status" value="1"/>
</dbReference>
<evidence type="ECO:0000256" key="7">
    <source>
        <dbReference type="ARBA" id="ARBA00023040"/>
    </source>
</evidence>
<dbReference type="KEGG" id="umr:121105789"/>
<feature type="transmembrane region" description="Helical" evidence="13">
    <location>
        <begin position="6"/>
        <end position="26"/>
    </location>
</feature>
<evidence type="ECO:0000256" key="5">
    <source>
        <dbReference type="ARBA" id="ARBA00022692"/>
    </source>
</evidence>
<sequence length="306" mass="35261">MPSSPALIFMVIFFLESLAAMLQNGFMVTVLGMEWVRRRMLPAGDMIVASLAASRFCLHGVAILNNLLTFFEMDYYQTPWNFINTLTSWLTAWLAIFYCVKIALFSHPVFFWLKWRISRSVPRLLLGSLVLAGLTVISSAIGTRIFMQMIASQSSQGNSTLADTVQSFYWCFTVPHTMLTLSIPFLLFLVSTFLLMFSLCQHLRRMRDHRLSPCDPSIQAHTRALKSLVFFLVFYTSYFLSLIVVVMKITIFQSHWYWAWEMVTYAGICLHSSILVVSSPKLRKVLKTRLWKALDKGWSVSSYQYQ</sequence>
<evidence type="ECO:0000256" key="10">
    <source>
        <dbReference type="ARBA" id="ARBA00023224"/>
    </source>
</evidence>
<keyword evidence="10 12" id="KW-0807">Transducer</keyword>
<dbReference type="Pfam" id="PF05296">
    <property type="entry name" value="TAS2R"/>
    <property type="match status" value="1"/>
</dbReference>
<evidence type="ECO:0000313" key="14">
    <source>
        <dbReference type="Proteomes" id="UP000261680"/>
    </source>
</evidence>
<dbReference type="PANTHER" id="PTHR11394">
    <property type="entry name" value="TASTE RECEPTOR TYPE 2"/>
    <property type="match status" value="1"/>
</dbReference>
<evidence type="ECO:0000256" key="8">
    <source>
        <dbReference type="ARBA" id="ARBA00023136"/>
    </source>
</evidence>
<dbReference type="GeneID" id="121105789"/>
<evidence type="ECO:0000256" key="3">
    <source>
        <dbReference type="ARBA" id="ARBA00022480"/>
    </source>
</evidence>
<dbReference type="InterPro" id="IPR007960">
    <property type="entry name" value="TAS2R"/>
</dbReference>
<keyword evidence="8 12" id="KW-0472">Membrane</keyword>
<feature type="transmembrane region" description="Helical" evidence="13">
    <location>
        <begin position="125"/>
        <end position="147"/>
    </location>
</feature>
<dbReference type="Gene3D" id="1.20.1070.10">
    <property type="entry name" value="Rhodopsin 7-helix transmembrane proteins"/>
    <property type="match status" value="1"/>
</dbReference>
<feature type="transmembrane region" description="Helical" evidence="13">
    <location>
        <begin position="91"/>
        <end position="113"/>
    </location>
</feature>
<gene>
    <name evidence="15" type="primary">LOC121105789</name>
</gene>
<dbReference type="GO" id="GO:0033038">
    <property type="term" value="F:bitter taste receptor activity"/>
    <property type="evidence" value="ECO:0007669"/>
    <property type="project" value="InterPro"/>
</dbReference>
<dbReference type="Proteomes" id="UP000261680">
    <property type="component" value="Unplaced"/>
</dbReference>
<feature type="transmembrane region" description="Helical" evidence="13">
    <location>
        <begin position="47"/>
        <end position="71"/>
    </location>
</feature>
<keyword evidence="5 12" id="KW-0812">Transmembrane</keyword>
<dbReference type="FunFam" id="1.20.1070.10:FF:000055">
    <property type="entry name" value="Taste receptor type 2"/>
    <property type="match status" value="1"/>
</dbReference>
<evidence type="ECO:0000256" key="12">
    <source>
        <dbReference type="RuleBase" id="RU004424"/>
    </source>
</evidence>
<evidence type="ECO:0000256" key="4">
    <source>
        <dbReference type="ARBA" id="ARBA00022606"/>
    </source>
</evidence>
<keyword evidence="4 12" id="KW-0716">Sensory transduction</keyword>
<dbReference type="RefSeq" id="XP_040499809.1">
    <property type="nucleotide sequence ID" value="XM_040643875.1"/>
</dbReference>
<proteinExistence type="inferred from homology"/>
<feature type="transmembrane region" description="Helical" evidence="13">
    <location>
        <begin position="228"/>
        <end position="251"/>
    </location>
</feature>
<dbReference type="GO" id="GO:0016020">
    <property type="term" value="C:membrane"/>
    <property type="evidence" value="ECO:0007669"/>
    <property type="project" value="UniProtKB-SubCell"/>
</dbReference>
<evidence type="ECO:0000256" key="13">
    <source>
        <dbReference type="SAM" id="Phobius"/>
    </source>
</evidence>
<feature type="transmembrane region" description="Helical" evidence="13">
    <location>
        <begin position="167"/>
        <end position="200"/>
    </location>
</feature>
<protein>
    <recommendedName>
        <fullName evidence="12">Taste receptor type 2</fullName>
    </recommendedName>
</protein>
<evidence type="ECO:0000256" key="11">
    <source>
        <dbReference type="RuleBase" id="RU004423"/>
    </source>
</evidence>
<evidence type="ECO:0000256" key="1">
    <source>
        <dbReference type="ARBA" id="ARBA00004141"/>
    </source>
</evidence>
<evidence type="ECO:0000256" key="6">
    <source>
        <dbReference type="ARBA" id="ARBA00022989"/>
    </source>
</evidence>